<feature type="compositionally biased region" description="Basic and acidic residues" evidence="12">
    <location>
        <begin position="191"/>
        <end position="208"/>
    </location>
</feature>
<evidence type="ECO:0000256" key="5">
    <source>
        <dbReference type="ARBA" id="ARBA00022499"/>
    </source>
</evidence>
<evidence type="ECO:0000259" key="13">
    <source>
        <dbReference type="PROSITE" id="PS50006"/>
    </source>
</evidence>
<dbReference type="Gene3D" id="2.60.200.20">
    <property type="match status" value="1"/>
</dbReference>
<dbReference type="OrthoDB" id="342264at2759"/>
<evidence type="ECO:0000256" key="6">
    <source>
        <dbReference type="ARBA" id="ARBA00022737"/>
    </source>
</evidence>
<dbReference type="InterPro" id="IPR001357">
    <property type="entry name" value="BRCT_dom"/>
</dbReference>
<evidence type="ECO:0000256" key="12">
    <source>
        <dbReference type="SAM" id="MobiDB-lite"/>
    </source>
</evidence>
<keyword evidence="10" id="KW-0539">Nucleus</keyword>
<dbReference type="STRING" id="67003.A0A1X0PA71"/>
<dbReference type="InterPro" id="IPR051579">
    <property type="entry name" value="DDR_Transcriptional_Reg"/>
</dbReference>
<reference evidence="15 16" key="1">
    <citation type="submission" date="2017-03" db="EMBL/GenBank/DDBJ databases">
        <title>An alternative strategy for trypanosome survival in the mammalian bloodstream revealed through genome and transcriptome analysis of the ubiquitous bovine parasite Trypanosoma (Megatrypanum) theileri.</title>
        <authorList>
            <person name="Kelly S."/>
            <person name="Ivens A."/>
            <person name="Mott A."/>
            <person name="O'Neill E."/>
            <person name="Emms D."/>
            <person name="Macleod O."/>
            <person name="Voorheis P."/>
            <person name="Matthews J."/>
            <person name="Matthews K."/>
            <person name="Carrington M."/>
        </authorList>
    </citation>
    <scope>NUCLEOTIDE SEQUENCE [LARGE SCALE GENOMIC DNA]</scope>
    <source>
        <strain evidence="15">Edinburgh</strain>
    </source>
</reference>
<proteinExistence type="predicted"/>
<keyword evidence="9" id="KW-0007">Acetylation</keyword>
<comment type="subcellular location">
    <subcellularLocation>
        <location evidence="2">Chromosome</location>
    </subcellularLocation>
    <subcellularLocation>
        <location evidence="1">Nucleus</location>
    </subcellularLocation>
</comment>
<dbReference type="InterPro" id="IPR008984">
    <property type="entry name" value="SMAD_FHA_dom_sf"/>
</dbReference>
<keyword evidence="8" id="KW-0832">Ubl conjugation</keyword>
<accession>A0A1X0PA71</accession>
<comment type="caution">
    <text evidence="15">The sequence shown here is derived from an EMBL/GenBank/DDBJ whole genome shotgun (WGS) entry which is preliminary data.</text>
</comment>
<dbReference type="Pfam" id="PF00498">
    <property type="entry name" value="FHA"/>
    <property type="match status" value="1"/>
</dbReference>
<dbReference type="PROSITE" id="PS50006">
    <property type="entry name" value="FHA_DOMAIN"/>
    <property type="match status" value="1"/>
</dbReference>
<dbReference type="GeneID" id="39981172"/>
<dbReference type="SUPFAM" id="SSF49879">
    <property type="entry name" value="SMAD/FHA domain"/>
    <property type="match status" value="1"/>
</dbReference>
<evidence type="ECO:0000313" key="16">
    <source>
        <dbReference type="Proteomes" id="UP000192257"/>
    </source>
</evidence>
<dbReference type="PROSITE" id="PS50172">
    <property type="entry name" value="BRCT"/>
    <property type="match status" value="1"/>
</dbReference>
<sequence>MKQCVLVNLTCGKVEMLRVGNNIIGRSAIPVSDGVSFISLESPRAAVSRMQAVIEVAKNGDAWLRDCNSTNGTFAAVGGGIGIRLEPERFYQLKPGTRITFGDVEMLFDCNSLSQIETQVQKNGILHPTPCSPSTTCTTTPIGPCTELLHGSGTSPVAPTKTISRTIDENTREEELVKEGATPTVSNARTTVEENRRMDSSDKLHADISRGSSSGGNESVPYLEESIGTRRKRGRSECDKKIARATVSSSLANSPPPVPPPLHYSSSSSSAAAAAAATTTESQGVTATITPSRSLRFACFSGMDGAERADAQKLARRLGWRVAEDIIDADLLVVGRPVARTPKFLIAVGRGIPIVTEDFLTDGEVLNLKKYVPSLSHGPHTYSAAALQKVIFRNNKTPLLQGFSFHLGGLSPKVRNVAREVIIGCGGDIPRRQQQKDTVALTEETLDSLYDSVLRGITP</sequence>
<dbReference type="VEuPathDB" id="TriTrypDB:TM35_000017110"/>
<dbReference type="CDD" id="cd17744">
    <property type="entry name" value="BRCT_MDC1_rpt1"/>
    <property type="match status" value="1"/>
</dbReference>
<evidence type="ECO:0000256" key="10">
    <source>
        <dbReference type="ARBA" id="ARBA00023242"/>
    </source>
</evidence>
<evidence type="ECO:0000256" key="7">
    <source>
        <dbReference type="ARBA" id="ARBA00022763"/>
    </source>
</evidence>
<evidence type="ECO:0000256" key="11">
    <source>
        <dbReference type="ARBA" id="ARBA00023306"/>
    </source>
</evidence>
<dbReference type="EMBL" id="NBCO01000001">
    <property type="protein sequence ID" value="ORC93834.1"/>
    <property type="molecule type" value="Genomic_DNA"/>
</dbReference>
<name>A0A1X0PA71_9TRYP</name>
<dbReference type="PANTHER" id="PTHR23196">
    <property type="entry name" value="PAX TRANSCRIPTION ACTIVATION DOMAIN INTERACTING PROTEIN"/>
    <property type="match status" value="1"/>
</dbReference>
<dbReference type="Pfam" id="PF00533">
    <property type="entry name" value="BRCT"/>
    <property type="match status" value="1"/>
</dbReference>
<feature type="domain" description="FHA" evidence="13">
    <location>
        <begin position="22"/>
        <end position="74"/>
    </location>
</feature>
<dbReference type="SMART" id="SM00292">
    <property type="entry name" value="BRCT"/>
    <property type="match status" value="2"/>
</dbReference>
<evidence type="ECO:0000259" key="14">
    <source>
        <dbReference type="PROSITE" id="PS50172"/>
    </source>
</evidence>
<organism evidence="15 16">
    <name type="scientific">Trypanosoma theileri</name>
    <dbReference type="NCBI Taxonomy" id="67003"/>
    <lineage>
        <taxon>Eukaryota</taxon>
        <taxon>Discoba</taxon>
        <taxon>Euglenozoa</taxon>
        <taxon>Kinetoplastea</taxon>
        <taxon>Metakinetoplastina</taxon>
        <taxon>Trypanosomatida</taxon>
        <taxon>Trypanosomatidae</taxon>
        <taxon>Trypanosoma</taxon>
    </lineage>
</organism>
<dbReference type="Gene3D" id="3.40.50.10190">
    <property type="entry name" value="BRCT domain"/>
    <property type="match status" value="1"/>
</dbReference>
<feature type="region of interest" description="Disordered" evidence="12">
    <location>
        <begin position="189"/>
        <end position="267"/>
    </location>
</feature>
<protein>
    <recommendedName>
        <fullName evidence="3">Mediator of DNA damage checkpoint protein 1</fullName>
    </recommendedName>
</protein>
<evidence type="ECO:0000256" key="9">
    <source>
        <dbReference type="ARBA" id="ARBA00022990"/>
    </source>
</evidence>
<evidence type="ECO:0000256" key="2">
    <source>
        <dbReference type="ARBA" id="ARBA00004286"/>
    </source>
</evidence>
<dbReference type="GO" id="GO:0044666">
    <property type="term" value="C:MLL3/4 complex"/>
    <property type="evidence" value="ECO:0007669"/>
    <property type="project" value="TreeGrafter"/>
</dbReference>
<feature type="domain" description="BRCT" evidence="14">
    <location>
        <begin position="277"/>
        <end position="362"/>
    </location>
</feature>
<evidence type="ECO:0000256" key="4">
    <source>
        <dbReference type="ARBA" id="ARBA00022454"/>
    </source>
</evidence>
<dbReference type="RefSeq" id="XP_028887900.1">
    <property type="nucleotide sequence ID" value="XM_029021392.1"/>
</dbReference>
<keyword evidence="5" id="KW-1017">Isopeptide bond</keyword>
<dbReference type="InterPro" id="IPR036420">
    <property type="entry name" value="BRCT_dom_sf"/>
</dbReference>
<keyword evidence="16" id="KW-1185">Reference proteome</keyword>
<dbReference type="InterPro" id="IPR000253">
    <property type="entry name" value="FHA_dom"/>
</dbReference>
<evidence type="ECO:0000256" key="1">
    <source>
        <dbReference type="ARBA" id="ARBA00004123"/>
    </source>
</evidence>
<keyword evidence="6" id="KW-0677">Repeat</keyword>
<keyword evidence="4" id="KW-0158">Chromosome</keyword>
<dbReference type="Proteomes" id="UP000192257">
    <property type="component" value="Unassembled WGS sequence"/>
</dbReference>
<evidence type="ECO:0000313" key="15">
    <source>
        <dbReference type="EMBL" id="ORC93834.1"/>
    </source>
</evidence>
<dbReference type="PANTHER" id="PTHR23196:SF1">
    <property type="entry name" value="PAX-INTERACTING PROTEIN 1"/>
    <property type="match status" value="1"/>
</dbReference>
<evidence type="ECO:0000256" key="8">
    <source>
        <dbReference type="ARBA" id="ARBA00022843"/>
    </source>
</evidence>
<dbReference type="GO" id="GO:0006974">
    <property type="term" value="P:DNA damage response"/>
    <property type="evidence" value="ECO:0007669"/>
    <property type="project" value="UniProtKB-KW"/>
</dbReference>
<keyword evidence="11" id="KW-0131">Cell cycle</keyword>
<gene>
    <name evidence="15" type="ORF">TM35_000017110</name>
</gene>
<evidence type="ECO:0000256" key="3">
    <source>
        <dbReference type="ARBA" id="ARBA00015014"/>
    </source>
</evidence>
<keyword evidence="7" id="KW-0227">DNA damage</keyword>
<dbReference type="SUPFAM" id="SSF52113">
    <property type="entry name" value="BRCT domain"/>
    <property type="match status" value="1"/>
</dbReference>
<dbReference type="AlphaFoldDB" id="A0A1X0PA71"/>
<dbReference type="GO" id="GO:0005694">
    <property type="term" value="C:chromosome"/>
    <property type="evidence" value="ECO:0007669"/>
    <property type="project" value="UniProtKB-SubCell"/>
</dbReference>